<sequence>MPPLSKYKTEIADTVATDVDQLSAEGLKDYDRGQSRYNTLLNEYKQIHSEYATEQKNIAIVDCISAVK</sequence>
<protein>
    <submittedName>
        <fullName evidence="1">Uncharacterized protein</fullName>
    </submittedName>
</protein>
<name>A0A9P7QDC3_9HYPO</name>
<evidence type="ECO:0000313" key="1">
    <source>
        <dbReference type="EMBL" id="KAG6288046.1"/>
    </source>
</evidence>
<feature type="non-terminal residue" evidence="1">
    <location>
        <position position="68"/>
    </location>
</feature>
<dbReference type="AlphaFoldDB" id="A0A9P7QDC3"/>
<accession>A0A9P7QDC3</accession>
<evidence type="ECO:0000313" key="2">
    <source>
        <dbReference type="Proteomes" id="UP000707071"/>
    </source>
</evidence>
<comment type="caution">
    <text evidence="1">The sequence shown here is derived from an EMBL/GenBank/DDBJ whole genome shotgun (WGS) entry which is preliminary data.</text>
</comment>
<reference evidence="1 2" key="1">
    <citation type="journal article" date="2020" name="bioRxiv">
        <title>Whole genome comparisons of ergot fungi reveals the divergence and evolution of species within the genus Claviceps are the result of varying mechanisms driving genome evolution and host range expansion.</title>
        <authorList>
            <person name="Wyka S.A."/>
            <person name="Mondo S.J."/>
            <person name="Liu M."/>
            <person name="Dettman J."/>
            <person name="Nalam V."/>
            <person name="Broders K.D."/>
        </authorList>
    </citation>
    <scope>NUCLEOTIDE SEQUENCE [LARGE SCALE GENOMIC DNA]</scope>
    <source>
        <strain evidence="1 2">Clav52</strain>
    </source>
</reference>
<gene>
    <name evidence="1" type="ORF">E4U09_005835</name>
</gene>
<keyword evidence="2" id="KW-1185">Reference proteome</keyword>
<proteinExistence type="predicted"/>
<dbReference type="EMBL" id="SRRH01000501">
    <property type="protein sequence ID" value="KAG6288046.1"/>
    <property type="molecule type" value="Genomic_DNA"/>
</dbReference>
<organism evidence="1 2">
    <name type="scientific">Claviceps aff. purpurea</name>
    <dbReference type="NCBI Taxonomy" id="1967640"/>
    <lineage>
        <taxon>Eukaryota</taxon>
        <taxon>Fungi</taxon>
        <taxon>Dikarya</taxon>
        <taxon>Ascomycota</taxon>
        <taxon>Pezizomycotina</taxon>
        <taxon>Sordariomycetes</taxon>
        <taxon>Hypocreomycetidae</taxon>
        <taxon>Hypocreales</taxon>
        <taxon>Clavicipitaceae</taxon>
        <taxon>Claviceps</taxon>
    </lineage>
</organism>
<dbReference type="Proteomes" id="UP000707071">
    <property type="component" value="Unassembled WGS sequence"/>
</dbReference>